<evidence type="ECO:0000256" key="1">
    <source>
        <dbReference type="SAM" id="MobiDB-lite"/>
    </source>
</evidence>
<keyword evidence="2" id="KW-1133">Transmembrane helix</keyword>
<reference evidence="3 4" key="1">
    <citation type="journal article" date="2022" name="bioRxiv">
        <title>Genomics of Preaxostyla Flagellates Illuminates Evolutionary Transitions and the Path Towards Mitochondrial Loss.</title>
        <authorList>
            <person name="Novak L.V.F."/>
            <person name="Treitli S.C."/>
            <person name="Pyrih J."/>
            <person name="Halakuc P."/>
            <person name="Pipaliya S.V."/>
            <person name="Vacek V."/>
            <person name="Brzon O."/>
            <person name="Soukal P."/>
            <person name="Eme L."/>
            <person name="Dacks J.B."/>
            <person name="Karnkowska A."/>
            <person name="Elias M."/>
            <person name="Hampl V."/>
        </authorList>
    </citation>
    <scope>NUCLEOTIDE SEQUENCE [LARGE SCALE GENOMIC DNA]</scope>
    <source>
        <strain evidence="3">NAU3</strain>
        <tissue evidence="3">Gut</tissue>
    </source>
</reference>
<feature type="transmembrane region" description="Helical" evidence="2">
    <location>
        <begin position="734"/>
        <end position="755"/>
    </location>
</feature>
<name>A0ABQ9XTL2_9EUKA</name>
<feature type="region of interest" description="Disordered" evidence="1">
    <location>
        <begin position="840"/>
        <end position="909"/>
    </location>
</feature>
<feature type="region of interest" description="Disordered" evidence="1">
    <location>
        <begin position="710"/>
        <end position="730"/>
    </location>
</feature>
<organism evidence="3 4">
    <name type="scientific">Blattamonas nauphoetae</name>
    <dbReference type="NCBI Taxonomy" id="2049346"/>
    <lineage>
        <taxon>Eukaryota</taxon>
        <taxon>Metamonada</taxon>
        <taxon>Preaxostyla</taxon>
        <taxon>Oxymonadida</taxon>
        <taxon>Blattamonas</taxon>
    </lineage>
</organism>
<proteinExistence type="predicted"/>
<feature type="compositionally biased region" description="Basic and acidic residues" evidence="1">
    <location>
        <begin position="784"/>
        <end position="795"/>
    </location>
</feature>
<protein>
    <submittedName>
        <fullName evidence="3">Uncharacterized protein</fullName>
    </submittedName>
</protein>
<evidence type="ECO:0000256" key="2">
    <source>
        <dbReference type="SAM" id="Phobius"/>
    </source>
</evidence>
<gene>
    <name evidence="3" type="ORF">BLNAU_10146</name>
</gene>
<sequence>MEISSCNFSSIASNLGIGAAIHAIFQPPPSFTISTSSQKVEQDTASVGQGIYINGTDANDPTVNARFVCFSREGAYSGVYIAGYHVCVVAMGVLYGNVYASNPLLSVKVTDSLTITNVAFSDSSLLTAPTLLSVVSGGTVTANSLSLLSLSSVNISYISVPTCKYTGSLSTHLLSIQLNAATTAQVNVGSITFNVLSAQTRSRPTSISPSQERRVCRFNLSYDNSPFRHILIVTALFTVNANNLIVTQATISSPLLESDTMITPFAIVSGGTAKQTNVVLDGSVLAARFAHSMLIQTGGSLSLNSCTFNSITTSDEGAAVQANLLTGETLSSALTILKPAPLPTTKAATHTHTNGAFDIPSGTLTLKSLGFTGQNTNLAFYFETVTAQKQRRSYCRIQWGIPSNTPAKESDILVSTDSVSALSGIYIPSTGLIASIDRTSQLIFTASTLVLPQGEHVFNSEGGTLLFGSWTAPLFTDPHYVLDNFKLDDEFIVTIVDKVPVTNQTEINSKTLTICGNRFDSELSTNNAFSVGFEVKFRSTESVHLVETKASAKNSTFEGIVPVSLKEFPSLRVYFVVEQDAGVRQVDTSATVTITPAQSESHFYNSQTKNVQTVLSEDQTEYVAYVTGSQLIPCETATAVLFETTDVPSDVAFHNNTLIIVQISNDDMSALSPSTHSRNADTVSVKFGWGFWMEYSSSLPLFDLGGLPTSTVPPLDPSDPASPTDITEPTDPTIGIGVVALACILLFLIIIIYVFRRKDKKEEEEEEEQQEEGPNSSEMADTEEPFKVAEDEGCKESPSMFAGDYISLPGQVDVTLTEPPQTIVELKEDEAPTLNSAIVQEPELEQPAETQAEELSRPHKEIKKKKKKLEEVENGDGSETPLLDSVPPSSIQPLFLHSNQPSKQRKMTQMWSPSTFMPDIGVLKWKCERNRKADCVG</sequence>
<dbReference type="Proteomes" id="UP001281761">
    <property type="component" value="Unassembled WGS sequence"/>
</dbReference>
<evidence type="ECO:0000313" key="4">
    <source>
        <dbReference type="Proteomes" id="UP001281761"/>
    </source>
</evidence>
<comment type="caution">
    <text evidence="3">The sequence shown here is derived from an EMBL/GenBank/DDBJ whole genome shotgun (WGS) entry which is preliminary data.</text>
</comment>
<keyword evidence="4" id="KW-1185">Reference proteome</keyword>
<accession>A0ABQ9XTL2</accession>
<feature type="compositionally biased region" description="Polar residues" evidence="1">
    <location>
        <begin position="887"/>
        <end position="909"/>
    </location>
</feature>
<keyword evidence="2" id="KW-0472">Membrane</keyword>
<keyword evidence="2" id="KW-0812">Transmembrane</keyword>
<evidence type="ECO:0000313" key="3">
    <source>
        <dbReference type="EMBL" id="KAK2954816.1"/>
    </source>
</evidence>
<feature type="region of interest" description="Disordered" evidence="1">
    <location>
        <begin position="763"/>
        <end position="797"/>
    </location>
</feature>
<dbReference type="EMBL" id="JARBJD010000073">
    <property type="protein sequence ID" value="KAK2954816.1"/>
    <property type="molecule type" value="Genomic_DNA"/>
</dbReference>